<evidence type="ECO:0000256" key="11">
    <source>
        <dbReference type="ARBA" id="ARBA00029766"/>
    </source>
</evidence>
<dbReference type="PANTHER" id="PTHR43071:SF1">
    <property type="entry name" value="2-AMINO-4-HYDROXY-6-HYDROXYMETHYLDIHYDROPTERIDINE PYROPHOSPHOKINASE"/>
    <property type="match status" value="1"/>
</dbReference>
<gene>
    <name evidence="14" type="primary">folK</name>
    <name evidence="14" type="ORF">C0169_03355</name>
</gene>
<feature type="domain" description="7,8-dihydro-6-hydroxymethylpterin-pyrophosphokinase" evidence="13">
    <location>
        <begin position="11"/>
        <end position="140"/>
    </location>
</feature>
<comment type="function">
    <text evidence="10">Catalyzes the transfer of pyrophosphate from adenosine triphosphate (ATP) to 6-hydroxymethyl-7,8-dihydropterin, an enzymatic step in folate biosynthesis pathway.</text>
</comment>
<dbReference type="EC" id="2.7.6.3" evidence="3"/>
<comment type="caution">
    <text evidence="14">The sequence shown here is derived from an EMBL/GenBank/DDBJ whole genome shotgun (WGS) entry which is preliminary data.</text>
</comment>
<reference evidence="14 15" key="1">
    <citation type="submission" date="2018-01" db="EMBL/GenBank/DDBJ databases">
        <title>Metagenomic assembled genomes from two thermal pools in the Uzon Caldera, Kamchatka, Russia.</title>
        <authorList>
            <person name="Wilkins L."/>
            <person name="Ettinger C."/>
        </authorList>
    </citation>
    <scope>NUCLEOTIDE SEQUENCE [LARGE SCALE GENOMIC DNA]</scope>
    <source>
        <strain evidence="14">ARK-04</strain>
    </source>
</reference>
<proteinExistence type="inferred from homology"/>
<dbReference type="CDD" id="cd00483">
    <property type="entry name" value="HPPK"/>
    <property type="match status" value="1"/>
</dbReference>
<evidence type="ECO:0000256" key="3">
    <source>
        <dbReference type="ARBA" id="ARBA00013253"/>
    </source>
</evidence>
<dbReference type="GO" id="GO:0003848">
    <property type="term" value="F:2-amino-4-hydroxy-6-hydroxymethyldihydropteridine diphosphokinase activity"/>
    <property type="evidence" value="ECO:0007669"/>
    <property type="project" value="UniProtKB-EC"/>
</dbReference>
<dbReference type="GO" id="GO:0016301">
    <property type="term" value="F:kinase activity"/>
    <property type="evidence" value="ECO:0007669"/>
    <property type="project" value="UniProtKB-KW"/>
</dbReference>
<dbReference type="SUPFAM" id="SSF55083">
    <property type="entry name" value="6-hydroxymethyl-7,8-dihydropterin pyrophosphokinase, HPPK"/>
    <property type="match status" value="1"/>
</dbReference>
<evidence type="ECO:0000256" key="1">
    <source>
        <dbReference type="ARBA" id="ARBA00005051"/>
    </source>
</evidence>
<protein>
    <recommendedName>
        <fullName evidence="4">2-amino-4-hydroxy-6-hydroxymethyldihydropteridine pyrophosphokinase</fullName>
        <ecNumber evidence="3">2.7.6.3</ecNumber>
    </recommendedName>
    <alternativeName>
        <fullName evidence="11">6-hydroxymethyl-7,8-dihydropterin pyrophosphokinase</fullName>
    </alternativeName>
    <alternativeName>
        <fullName evidence="12">7,8-dihydro-6-hydroxymethylpterin-pyrophosphokinase</fullName>
    </alternativeName>
</protein>
<organism evidence="14 15">
    <name type="scientific">Thermodesulfobacterium geofontis</name>
    <dbReference type="NCBI Taxonomy" id="1295609"/>
    <lineage>
        <taxon>Bacteria</taxon>
        <taxon>Pseudomonadati</taxon>
        <taxon>Thermodesulfobacteriota</taxon>
        <taxon>Thermodesulfobacteria</taxon>
        <taxon>Thermodesulfobacteriales</taxon>
        <taxon>Thermodesulfobacteriaceae</taxon>
        <taxon>Thermodesulfobacterium</taxon>
    </lineage>
</organism>
<keyword evidence="7 14" id="KW-0418">Kinase</keyword>
<evidence type="ECO:0000313" key="14">
    <source>
        <dbReference type="EMBL" id="PMP97337.1"/>
    </source>
</evidence>
<dbReference type="AlphaFoldDB" id="A0A2N7QF18"/>
<name>A0A2N7QF18_9BACT</name>
<evidence type="ECO:0000256" key="6">
    <source>
        <dbReference type="ARBA" id="ARBA00022741"/>
    </source>
</evidence>
<evidence type="ECO:0000259" key="13">
    <source>
        <dbReference type="Pfam" id="PF01288"/>
    </source>
</evidence>
<dbReference type="PANTHER" id="PTHR43071">
    <property type="entry name" value="2-AMINO-4-HYDROXY-6-HYDROXYMETHYLDIHYDROPTERIDINE PYROPHOSPHOKINASE"/>
    <property type="match status" value="1"/>
</dbReference>
<evidence type="ECO:0000256" key="9">
    <source>
        <dbReference type="ARBA" id="ARBA00022909"/>
    </source>
</evidence>
<keyword evidence="5" id="KW-0808">Transferase</keyword>
<comment type="similarity">
    <text evidence="2">Belongs to the HPPK family.</text>
</comment>
<evidence type="ECO:0000256" key="12">
    <source>
        <dbReference type="ARBA" id="ARBA00033413"/>
    </source>
</evidence>
<dbReference type="GO" id="GO:0005524">
    <property type="term" value="F:ATP binding"/>
    <property type="evidence" value="ECO:0007669"/>
    <property type="project" value="UniProtKB-KW"/>
</dbReference>
<keyword evidence="6" id="KW-0547">Nucleotide-binding</keyword>
<dbReference type="GO" id="GO:0046654">
    <property type="term" value="P:tetrahydrofolate biosynthetic process"/>
    <property type="evidence" value="ECO:0007669"/>
    <property type="project" value="UniProtKB-UniPathway"/>
</dbReference>
<dbReference type="NCBIfam" id="TIGR01498">
    <property type="entry name" value="folK"/>
    <property type="match status" value="1"/>
</dbReference>
<keyword evidence="8" id="KW-0067">ATP-binding</keyword>
<dbReference type="InterPro" id="IPR000550">
    <property type="entry name" value="Hppk"/>
</dbReference>
<evidence type="ECO:0000256" key="5">
    <source>
        <dbReference type="ARBA" id="ARBA00022679"/>
    </source>
</evidence>
<evidence type="ECO:0000256" key="2">
    <source>
        <dbReference type="ARBA" id="ARBA00005810"/>
    </source>
</evidence>
<evidence type="ECO:0000256" key="10">
    <source>
        <dbReference type="ARBA" id="ARBA00029409"/>
    </source>
</evidence>
<dbReference type="EMBL" id="PNJD01000197">
    <property type="protein sequence ID" value="PMP97337.1"/>
    <property type="molecule type" value="Genomic_DNA"/>
</dbReference>
<dbReference type="Gene3D" id="3.30.70.560">
    <property type="entry name" value="7,8-Dihydro-6-hydroxymethylpterin-pyrophosphokinase HPPK"/>
    <property type="match status" value="1"/>
</dbReference>
<dbReference type="Pfam" id="PF01288">
    <property type="entry name" value="HPPK"/>
    <property type="match status" value="1"/>
</dbReference>
<dbReference type="UniPathway" id="UPA00077">
    <property type="reaction ID" value="UER00155"/>
</dbReference>
<evidence type="ECO:0000256" key="4">
    <source>
        <dbReference type="ARBA" id="ARBA00016218"/>
    </source>
</evidence>
<evidence type="ECO:0000256" key="7">
    <source>
        <dbReference type="ARBA" id="ARBA00022777"/>
    </source>
</evidence>
<evidence type="ECO:0000313" key="15">
    <source>
        <dbReference type="Proteomes" id="UP000235619"/>
    </source>
</evidence>
<evidence type="ECO:0000256" key="8">
    <source>
        <dbReference type="ARBA" id="ARBA00022840"/>
    </source>
</evidence>
<sequence length="165" mass="19332">MFYLANLNKIVLSLGSNLGNREKNLKKALQALKKLPLRIIKVSKIYESKPWGFKSPHLFLNLVLLGETSLSPWAFIFEIKKIEAKMGRKLKKKKFYEDRLIDIDIIFYENLVIKSKSLTIPHPHMHERDFVIIPSLEIIPFWIHPIFKKSVAELYKDLNLSENKS</sequence>
<dbReference type="InterPro" id="IPR035907">
    <property type="entry name" value="Hppk_sf"/>
</dbReference>
<dbReference type="GO" id="GO:0046656">
    <property type="term" value="P:folic acid biosynthetic process"/>
    <property type="evidence" value="ECO:0007669"/>
    <property type="project" value="UniProtKB-KW"/>
</dbReference>
<comment type="pathway">
    <text evidence="1">Cofactor biosynthesis; tetrahydrofolate biosynthesis; 2-amino-4-hydroxy-6-hydroxymethyl-7,8-dihydropteridine diphosphate from 7,8-dihydroneopterin triphosphate: step 4/4.</text>
</comment>
<accession>A0A2N7QF18</accession>
<dbReference type="Proteomes" id="UP000235619">
    <property type="component" value="Unassembled WGS sequence"/>
</dbReference>
<keyword evidence="9" id="KW-0289">Folate biosynthesis</keyword>